<dbReference type="InterPro" id="IPR017896">
    <property type="entry name" value="4Fe4S_Fe-S-bd"/>
</dbReference>
<feature type="domain" description="4Fe-4S ferredoxin-type" evidence="4">
    <location>
        <begin position="38"/>
        <end position="66"/>
    </location>
</feature>
<dbReference type="EMBL" id="CP017634">
    <property type="protein sequence ID" value="ATW28145.1"/>
    <property type="molecule type" value="Genomic_DNA"/>
</dbReference>
<name>A0A3G1L0Y5_FORW1</name>
<evidence type="ECO:0000256" key="2">
    <source>
        <dbReference type="ARBA" id="ARBA00023004"/>
    </source>
</evidence>
<evidence type="ECO:0000313" key="5">
    <source>
        <dbReference type="EMBL" id="ATW28145.1"/>
    </source>
</evidence>
<evidence type="ECO:0000256" key="1">
    <source>
        <dbReference type="ARBA" id="ARBA00022723"/>
    </source>
</evidence>
<dbReference type="PROSITE" id="PS00198">
    <property type="entry name" value="4FE4S_FER_1"/>
    <property type="match status" value="1"/>
</dbReference>
<keyword evidence="1" id="KW-0479">Metal-binding</keyword>
<dbReference type="AlphaFoldDB" id="A0A3G1L0Y5"/>
<gene>
    <name evidence="5" type="ORF">DCMF_28360</name>
</gene>
<organism evidence="5 6">
    <name type="scientific">Formimonas warabiya</name>
    <dbReference type="NCBI Taxonomy" id="1761012"/>
    <lineage>
        <taxon>Bacteria</taxon>
        <taxon>Bacillati</taxon>
        <taxon>Bacillota</taxon>
        <taxon>Clostridia</taxon>
        <taxon>Eubacteriales</taxon>
        <taxon>Peptococcaceae</taxon>
        <taxon>Candidatus Formimonas</taxon>
    </lineage>
</organism>
<keyword evidence="3" id="KW-0411">Iron-sulfur</keyword>
<dbReference type="PANTHER" id="PTHR43122">
    <property type="entry name" value="FERREDOXIN SUBUNIT OF PYRUVATE:FLAVODOXIN OXIDOREDUCTASE-RELATED"/>
    <property type="match status" value="1"/>
</dbReference>
<reference evidence="5 6" key="1">
    <citation type="submission" date="2016-10" db="EMBL/GenBank/DDBJ databases">
        <title>Complete Genome Sequence of Peptococcaceae strain DCMF.</title>
        <authorList>
            <person name="Edwards R.J."/>
            <person name="Holland S.I."/>
            <person name="Deshpande N.P."/>
            <person name="Wong Y.K."/>
            <person name="Ertan H."/>
            <person name="Manefield M."/>
            <person name="Russell T.L."/>
            <person name="Lee M.J."/>
        </authorList>
    </citation>
    <scope>NUCLEOTIDE SEQUENCE [LARGE SCALE GENOMIC DNA]</scope>
    <source>
        <strain evidence="5 6">DCMF</strain>
    </source>
</reference>
<dbReference type="OrthoDB" id="9804603at2"/>
<evidence type="ECO:0000313" key="6">
    <source>
        <dbReference type="Proteomes" id="UP000323521"/>
    </source>
</evidence>
<dbReference type="GO" id="GO:0046872">
    <property type="term" value="F:metal ion binding"/>
    <property type="evidence" value="ECO:0007669"/>
    <property type="project" value="UniProtKB-KW"/>
</dbReference>
<evidence type="ECO:0000256" key="3">
    <source>
        <dbReference type="ARBA" id="ARBA00023014"/>
    </source>
</evidence>
<dbReference type="Proteomes" id="UP000323521">
    <property type="component" value="Chromosome"/>
</dbReference>
<dbReference type="PROSITE" id="PS51379">
    <property type="entry name" value="4FE4S_FER_2"/>
    <property type="match status" value="2"/>
</dbReference>
<feature type="domain" description="4Fe-4S ferredoxin-type" evidence="4">
    <location>
        <begin position="2"/>
        <end position="31"/>
    </location>
</feature>
<proteinExistence type="predicted"/>
<dbReference type="KEGG" id="fwa:DCMF_28360"/>
<dbReference type="SUPFAM" id="SSF54862">
    <property type="entry name" value="4Fe-4S ferredoxins"/>
    <property type="match status" value="1"/>
</dbReference>
<keyword evidence="2" id="KW-0408">Iron</keyword>
<sequence length="66" mass="7601">MSQMILHRDRCKACRYCIKACPKNALSESDEFNKKGYQPVVVDEEKCVQCGSCYIICPDYVFEIAE</sequence>
<keyword evidence="6" id="KW-1185">Reference proteome</keyword>
<dbReference type="RefSeq" id="WP_148137556.1">
    <property type="nucleotide sequence ID" value="NZ_CP017634.1"/>
</dbReference>
<dbReference type="Pfam" id="PF12838">
    <property type="entry name" value="Fer4_7"/>
    <property type="match status" value="1"/>
</dbReference>
<dbReference type="PANTHER" id="PTHR43122:SF1">
    <property type="entry name" value="IRON-SULFUR-BINDING PROTEIN"/>
    <property type="match status" value="1"/>
</dbReference>
<dbReference type="InterPro" id="IPR017900">
    <property type="entry name" value="4Fe4S_Fe_S_CS"/>
</dbReference>
<evidence type="ECO:0000259" key="4">
    <source>
        <dbReference type="PROSITE" id="PS51379"/>
    </source>
</evidence>
<dbReference type="GO" id="GO:0051536">
    <property type="term" value="F:iron-sulfur cluster binding"/>
    <property type="evidence" value="ECO:0007669"/>
    <property type="project" value="UniProtKB-KW"/>
</dbReference>
<protein>
    <submittedName>
        <fullName evidence="5">Oxidoreductase</fullName>
    </submittedName>
</protein>
<dbReference type="Gene3D" id="3.30.70.20">
    <property type="match status" value="2"/>
</dbReference>
<accession>A0A3G1L0Y5</accession>